<proteinExistence type="predicted"/>
<name>A0A379E9H6_9PORP</name>
<accession>A0A379E9H6</accession>
<sequence>MKSIGKREVGILYFIVLLLYGMTVSSCQNRKEMKKYNWQPTSSAPSLYPVEIHAAYMRYGRNRALAVPSSARVYNGLGQPGMTYSLNSEAYYPLPTGLDIVWLSLVDKRFYEAEVDFPVDTLRRLMEEGYINKEGRKESYDLVNVGFIPGGRIVIYLDGQEKRVVLSTFQGKETEVDMESFLPNAYFAYKDYNAYFDDVFSDTDEEWLQAFHKYGPNHGLWDKYFERFNYDIDFEFEEKSSYIRFFGIDFANSEACDLNKYNPQISIKPTARPRLIAAGWSVDGFDYSAWFYFDEEEVLRVFDEAFSEHRGEPGRLRIFVSKYNNLFDIGLELGGKVYALKETQIRVFKQRPDEGDEDAELIYKNYEQDFYTPFVGE</sequence>
<dbReference type="EMBL" id="UGTF01000002">
    <property type="protein sequence ID" value="SUB89326.1"/>
    <property type="molecule type" value="Genomic_DNA"/>
</dbReference>
<dbReference type="InterPro" id="IPR021326">
    <property type="entry name" value="DUF2931"/>
</dbReference>
<protein>
    <submittedName>
        <fullName evidence="1">Protein of uncharacterized function (DUF2931)</fullName>
    </submittedName>
</protein>
<gene>
    <name evidence="1" type="ORF">NCTC11632_01429</name>
</gene>
<organism evidence="1 2">
    <name type="scientific">Porphyromonas macacae</name>
    <dbReference type="NCBI Taxonomy" id="28115"/>
    <lineage>
        <taxon>Bacteria</taxon>
        <taxon>Pseudomonadati</taxon>
        <taxon>Bacteroidota</taxon>
        <taxon>Bacteroidia</taxon>
        <taxon>Bacteroidales</taxon>
        <taxon>Porphyromonadaceae</taxon>
        <taxon>Porphyromonas</taxon>
    </lineage>
</organism>
<dbReference type="AlphaFoldDB" id="A0A379E9H6"/>
<dbReference type="PROSITE" id="PS51257">
    <property type="entry name" value="PROKAR_LIPOPROTEIN"/>
    <property type="match status" value="1"/>
</dbReference>
<reference evidence="1 2" key="1">
    <citation type="submission" date="2018-06" db="EMBL/GenBank/DDBJ databases">
        <authorList>
            <consortium name="Pathogen Informatics"/>
            <person name="Doyle S."/>
        </authorList>
    </citation>
    <scope>NUCLEOTIDE SEQUENCE [LARGE SCALE GENOMIC DNA]</scope>
    <source>
        <strain evidence="1 2">NCTC11632</strain>
    </source>
</reference>
<dbReference type="Proteomes" id="UP000254156">
    <property type="component" value="Unassembled WGS sequence"/>
</dbReference>
<evidence type="ECO:0000313" key="2">
    <source>
        <dbReference type="Proteomes" id="UP000254156"/>
    </source>
</evidence>
<evidence type="ECO:0000313" key="1">
    <source>
        <dbReference type="EMBL" id="SUB89326.1"/>
    </source>
</evidence>
<dbReference type="Pfam" id="PF11153">
    <property type="entry name" value="DUF2931"/>
    <property type="match status" value="1"/>
</dbReference>